<feature type="binding site" evidence="8">
    <location>
        <position position="184"/>
    </location>
    <ligand>
        <name>Zn(2+)</name>
        <dbReference type="ChEBI" id="CHEBI:29105"/>
        <label>1</label>
    </ligand>
</feature>
<evidence type="ECO:0000256" key="5">
    <source>
        <dbReference type="ARBA" id="ARBA00022801"/>
    </source>
</evidence>
<feature type="binding site" evidence="8">
    <location>
        <position position="184"/>
    </location>
    <ligand>
        <name>Zn(2+)</name>
        <dbReference type="ChEBI" id="CHEBI:29105"/>
        <label>2</label>
    </ligand>
</feature>
<dbReference type="PANTHER" id="PTHR32481">
    <property type="entry name" value="AMINOPEPTIDASE"/>
    <property type="match status" value="1"/>
</dbReference>
<dbReference type="Proteomes" id="UP000295773">
    <property type="component" value="Unassembled WGS sequence"/>
</dbReference>
<sequence>MNKEYVVAFAKKLLAIDSPTGYTKKAIDFVEEEAKRFGYQTKRNHKGNLWIYVKGNHHHKTLGLCAHCDTLGLMVRSIKSDGKLALTNLGGPIIPTLDGEYCRIYTRDGQCYSGTILSTSPAAHVYKDASTKKREIDEMEVRIDEVTYTKEDTQKLGIQNGDIVAIDPKVQITESGFIKSRFLDDKISVSALMGILHHLKENAITPAYDLIFMMSTYEEVGHGMAHIPDEIAELLAVDMGCIGLDLACTEQDVSICAKDSSGPYDYDLTSKLIELAKRETVSYAIDIYPQYGSDVSAARNAGNDIKGALIGPGVHASHGMERTHIDGVLNTMKLILAYICEE</sequence>
<dbReference type="EMBL" id="SMBP01000018">
    <property type="protein sequence ID" value="TCU57589.1"/>
    <property type="molecule type" value="Genomic_DNA"/>
</dbReference>
<dbReference type="AlphaFoldDB" id="A0A4R3T8Z3"/>
<reference evidence="9 10" key="1">
    <citation type="submission" date="2019-03" db="EMBL/GenBank/DDBJ databases">
        <title>Genomic Encyclopedia of Type Strains, Phase IV (KMG-IV): sequencing the most valuable type-strain genomes for metagenomic binning, comparative biology and taxonomic classification.</title>
        <authorList>
            <person name="Goeker M."/>
        </authorList>
    </citation>
    <scope>NUCLEOTIDE SEQUENCE [LARGE SCALE GENOMIC DNA]</scope>
    <source>
        <strain evidence="9 10">DSM 29481</strain>
    </source>
</reference>
<protein>
    <submittedName>
        <fullName evidence="9">Putative aminopeptidase FrvX</fullName>
    </submittedName>
</protein>
<evidence type="ECO:0000256" key="4">
    <source>
        <dbReference type="ARBA" id="ARBA00022723"/>
    </source>
</evidence>
<dbReference type="InterPro" id="IPR023367">
    <property type="entry name" value="Peptidase_M42_dom2"/>
</dbReference>
<keyword evidence="2 9" id="KW-0031">Aminopeptidase</keyword>
<dbReference type="InterPro" id="IPR008007">
    <property type="entry name" value="Peptidase_M42"/>
</dbReference>
<keyword evidence="10" id="KW-1185">Reference proteome</keyword>
<dbReference type="SUPFAM" id="SSF53187">
    <property type="entry name" value="Zn-dependent exopeptidases"/>
    <property type="match status" value="1"/>
</dbReference>
<dbReference type="SUPFAM" id="SSF101821">
    <property type="entry name" value="Aminopeptidase/glucanase lid domain"/>
    <property type="match status" value="1"/>
</dbReference>
<organism evidence="9 10">
    <name type="scientific">Longicatena caecimuris</name>
    <dbReference type="NCBI Taxonomy" id="1796635"/>
    <lineage>
        <taxon>Bacteria</taxon>
        <taxon>Bacillati</taxon>
        <taxon>Bacillota</taxon>
        <taxon>Erysipelotrichia</taxon>
        <taxon>Erysipelotrichales</taxon>
        <taxon>Erysipelotrichaceae</taxon>
        <taxon>Longicatena</taxon>
    </lineage>
</organism>
<dbReference type="GO" id="GO:0006508">
    <property type="term" value="P:proteolysis"/>
    <property type="evidence" value="ECO:0007669"/>
    <property type="project" value="UniProtKB-KW"/>
</dbReference>
<dbReference type="RefSeq" id="WP_132225320.1">
    <property type="nucleotide sequence ID" value="NZ_JANKBG010000017.1"/>
</dbReference>
<feature type="binding site" evidence="8">
    <location>
        <position position="219"/>
    </location>
    <ligand>
        <name>Zn(2+)</name>
        <dbReference type="ChEBI" id="CHEBI:29105"/>
        <label>2</label>
    </ligand>
</feature>
<evidence type="ECO:0000256" key="1">
    <source>
        <dbReference type="ARBA" id="ARBA00006272"/>
    </source>
</evidence>
<evidence type="ECO:0000256" key="8">
    <source>
        <dbReference type="PIRSR" id="PIRSR001123-2"/>
    </source>
</evidence>
<keyword evidence="5" id="KW-0378">Hydrolase</keyword>
<accession>A0A4R3T8Z3</accession>
<evidence type="ECO:0000313" key="10">
    <source>
        <dbReference type="Proteomes" id="UP000295773"/>
    </source>
</evidence>
<comment type="caution">
    <text evidence="9">The sequence shown here is derived from an EMBL/GenBank/DDBJ whole genome shotgun (WGS) entry which is preliminary data.</text>
</comment>
<dbReference type="PANTHER" id="PTHR32481:SF7">
    <property type="entry name" value="AMINOPEPTIDASE YHFE-RELATED"/>
    <property type="match status" value="1"/>
</dbReference>
<dbReference type="Gene3D" id="2.40.30.40">
    <property type="entry name" value="Peptidase M42, domain 2"/>
    <property type="match status" value="1"/>
</dbReference>
<keyword evidence="3" id="KW-0645">Protease</keyword>
<name>A0A4R3T8Z3_9FIRM</name>
<feature type="binding site" evidence="8">
    <location>
        <position position="318"/>
    </location>
    <ligand>
        <name>Zn(2+)</name>
        <dbReference type="ChEBI" id="CHEBI:29105"/>
        <label>2</label>
    </ligand>
</feature>
<feature type="active site" description="Proton acceptor" evidence="7">
    <location>
        <position position="218"/>
    </location>
</feature>
<evidence type="ECO:0000313" key="9">
    <source>
        <dbReference type="EMBL" id="TCU57589.1"/>
    </source>
</evidence>
<evidence type="ECO:0000256" key="3">
    <source>
        <dbReference type="ARBA" id="ARBA00022670"/>
    </source>
</evidence>
<feature type="binding site" evidence="8">
    <location>
        <position position="67"/>
    </location>
    <ligand>
        <name>Zn(2+)</name>
        <dbReference type="ChEBI" id="CHEBI:29105"/>
        <label>1</label>
    </ligand>
</feature>
<keyword evidence="4 8" id="KW-0479">Metal-binding</keyword>
<dbReference type="InterPro" id="IPR051464">
    <property type="entry name" value="Peptidase_M42_aminopept"/>
</dbReference>
<dbReference type="Pfam" id="PF05343">
    <property type="entry name" value="Peptidase_M42"/>
    <property type="match status" value="1"/>
</dbReference>
<evidence type="ECO:0000256" key="7">
    <source>
        <dbReference type="PIRSR" id="PIRSR001123-1"/>
    </source>
</evidence>
<gene>
    <name evidence="9" type="ORF">EDD61_11832</name>
</gene>
<evidence type="ECO:0000256" key="2">
    <source>
        <dbReference type="ARBA" id="ARBA00022438"/>
    </source>
</evidence>
<dbReference type="Gene3D" id="3.40.630.10">
    <property type="entry name" value="Zn peptidases"/>
    <property type="match status" value="1"/>
</dbReference>
<dbReference type="GO" id="GO:0046872">
    <property type="term" value="F:metal ion binding"/>
    <property type="evidence" value="ECO:0007669"/>
    <property type="project" value="UniProtKB-UniRule"/>
</dbReference>
<feature type="binding site" evidence="8">
    <location>
        <position position="238"/>
    </location>
    <ligand>
        <name>Zn(2+)</name>
        <dbReference type="ChEBI" id="CHEBI:29105"/>
        <label>1</label>
    </ligand>
</feature>
<dbReference type="CDD" id="cd05657">
    <property type="entry name" value="M42_glucanase_like"/>
    <property type="match status" value="1"/>
</dbReference>
<comment type="similarity">
    <text evidence="1 6">Belongs to the peptidase M42 family.</text>
</comment>
<dbReference type="GO" id="GO:0004177">
    <property type="term" value="F:aminopeptidase activity"/>
    <property type="evidence" value="ECO:0007669"/>
    <property type="project" value="UniProtKB-UniRule"/>
</dbReference>
<dbReference type="PIRSF" id="PIRSF001123">
    <property type="entry name" value="PepA_GA"/>
    <property type="match status" value="1"/>
</dbReference>
<comment type="cofactor">
    <cofactor evidence="8">
        <name>a divalent metal cation</name>
        <dbReference type="ChEBI" id="CHEBI:60240"/>
    </cofactor>
    <text evidence="8">Binds 2 divalent metal cations per subunit.</text>
</comment>
<proteinExistence type="inferred from homology"/>
<evidence type="ECO:0000256" key="6">
    <source>
        <dbReference type="PIRNR" id="PIRNR001123"/>
    </source>
</evidence>